<dbReference type="EMBL" id="BKCJ011480230">
    <property type="protein sequence ID" value="GFD37067.1"/>
    <property type="molecule type" value="Genomic_DNA"/>
</dbReference>
<sequence length="35" mass="4105">ERNPRKGQNRIKTGQNGKRGKAGRSQKQLQWIKKE</sequence>
<reference evidence="2" key="1">
    <citation type="journal article" date="2019" name="Sci. Rep.">
        <title>Draft genome of Tanacetum cinerariifolium, the natural source of mosquito coil.</title>
        <authorList>
            <person name="Yamashiro T."/>
            <person name="Shiraishi A."/>
            <person name="Satake H."/>
            <person name="Nakayama K."/>
        </authorList>
    </citation>
    <scope>NUCLEOTIDE SEQUENCE</scope>
</reference>
<evidence type="ECO:0000256" key="1">
    <source>
        <dbReference type="SAM" id="MobiDB-lite"/>
    </source>
</evidence>
<comment type="caution">
    <text evidence="2">The sequence shown here is derived from an EMBL/GenBank/DDBJ whole genome shotgun (WGS) entry which is preliminary data.</text>
</comment>
<feature type="non-terminal residue" evidence="2">
    <location>
        <position position="1"/>
    </location>
</feature>
<organism evidence="2">
    <name type="scientific">Tanacetum cinerariifolium</name>
    <name type="common">Dalmatian daisy</name>
    <name type="synonym">Chrysanthemum cinerariifolium</name>
    <dbReference type="NCBI Taxonomy" id="118510"/>
    <lineage>
        <taxon>Eukaryota</taxon>
        <taxon>Viridiplantae</taxon>
        <taxon>Streptophyta</taxon>
        <taxon>Embryophyta</taxon>
        <taxon>Tracheophyta</taxon>
        <taxon>Spermatophyta</taxon>
        <taxon>Magnoliopsida</taxon>
        <taxon>eudicotyledons</taxon>
        <taxon>Gunneridae</taxon>
        <taxon>Pentapetalae</taxon>
        <taxon>asterids</taxon>
        <taxon>campanulids</taxon>
        <taxon>Asterales</taxon>
        <taxon>Asteraceae</taxon>
        <taxon>Asteroideae</taxon>
        <taxon>Anthemideae</taxon>
        <taxon>Anthemidinae</taxon>
        <taxon>Tanacetum</taxon>
    </lineage>
</organism>
<accession>A0A699VPE1</accession>
<proteinExistence type="predicted"/>
<protein>
    <submittedName>
        <fullName evidence="2">Uncharacterized protein</fullName>
    </submittedName>
</protein>
<evidence type="ECO:0000313" key="2">
    <source>
        <dbReference type="EMBL" id="GFD37067.1"/>
    </source>
</evidence>
<dbReference type="AlphaFoldDB" id="A0A699VPE1"/>
<gene>
    <name evidence="2" type="ORF">Tci_909036</name>
</gene>
<feature type="region of interest" description="Disordered" evidence="1">
    <location>
        <begin position="1"/>
        <end position="35"/>
    </location>
</feature>
<name>A0A699VPE1_TANCI</name>